<keyword evidence="2" id="KW-1133">Transmembrane helix</keyword>
<evidence type="ECO:0000256" key="2">
    <source>
        <dbReference type="SAM" id="Phobius"/>
    </source>
</evidence>
<feature type="compositionally biased region" description="Polar residues" evidence="1">
    <location>
        <begin position="123"/>
        <end position="133"/>
    </location>
</feature>
<name>A0A6G1KBV2_9PLEO</name>
<keyword evidence="5" id="KW-1185">Reference proteome</keyword>
<gene>
    <name evidence="4" type="ORF">K504DRAFT_533027</name>
</gene>
<dbReference type="OrthoDB" id="3689214at2759"/>
<feature type="transmembrane region" description="Helical" evidence="2">
    <location>
        <begin position="192"/>
        <end position="213"/>
    </location>
</feature>
<dbReference type="EMBL" id="MU005769">
    <property type="protein sequence ID" value="KAF2710015.1"/>
    <property type="molecule type" value="Genomic_DNA"/>
</dbReference>
<evidence type="ECO:0008006" key="6">
    <source>
        <dbReference type="Google" id="ProtNLM"/>
    </source>
</evidence>
<evidence type="ECO:0000256" key="1">
    <source>
        <dbReference type="SAM" id="MobiDB-lite"/>
    </source>
</evidence>
<sequence length="281" mass="30006">MSPLSLLHALALCLFTFIPYTLAQSQFLVPDGSVRDLSESWTVGETMEISWSKVWSGVGDASEAADLWITWFTSDSYSQLLLKDVRFDKAGSLNWKVNVSNAVVQTDPEFVLRLKPHSDPPVYTNNENESPSRGFNLLVGPESDPSSSAISSASSMSSSASSSTTTSPRPSNANAGQGNENNAEKKSNVGPIVGGVVGGIVFLALLALIAFLLRLAKKNKANGVRAAEVKGVEGQGPVYYKYDRVVGQGTVVEIEGRDAAVELEDGRANVHEMGTGGWRGH</sequence>
<evidence type="ECO:0000313" key="5">
    <source>
        <dbReference type="Proteomes" id="UP000799428"/>
    </source>
</evidence>
<accession>A0A6G1KBV2</accession>
<feature type="region of interest" description="Disordered" evidence="1">
    <location>
        <begin position="115"/>
        <end position="186"/>
    </location>
</feature>
<keyword evidence="2" id="KW-0812">Transmembrane</keyword>
<reference evidence="4" key="1">
    <citation type="journal article" date="2020" name="Stud. Mycol.">
        <title>101 Dothideomycetes genomes: a test case for predicting lifestyles and emergence of pathogens.</title>
        <authorList>
            <person name="Haridas S."/>
            <person name="Albert R."/>
            <person name="Binder M."/>
            <person name="Bloem J."/>
            <person name="Labutti K."/>
            <person name="Salamov A."/>
            <person name="Andreopoulos B."/>
            <person name="Baker S."/>
            <person name="Barry K."/>
            <person name="Bills G."/>
            <person name="Bluhm B."/>
            <person name="Cannon C."/>
            <person name="Castanera R."/>
            <person name="Culley D."/>
            <person name="Daum C."/>
            <person name="Ezra D."/>
            <person name="Gonzalez J."/>
            <person name="Henrissat B."/>
            <person name="Kuo A."/>
            <person name="Liang C."/>
            <person name="Lipzen A."/>
            <person name="Lutzoni F."/>
            <person name="Magnuson J."/>
            <person name="Mondo S."/>
            <person name="Nolan M."/>
            <person name="Ohm R."/>
            <person name="Pangilinan J."/>
            <person name="Park H.-J."/>
            <person name="Ramirez L."/>
            <person name="Alfaro M."/>
            <person name="Sun H."/>
            <person name="Tritt A."/>
            <person name="Yoshinaga Y."/>
            <person name="Zwiers L.-H."/>
            <person name="Turgeon B."/>
            <person name="Goodwin S."/>
            <person name="Spatafora J."/>
            <person name="Crous P."/>
            <person name="Grigoriev I."/>
        </authorList>
    </citation>
    <scope>NUCLEOTIDE SEQUENCE</scope>
    <source>
        <strain evidence="4">CBS 279.74</strain>
    </source>
</reference>
<proteinExistence type="predicted"/>
<keyword evidence="2" id="KW-0472">Membrane</keyword>
<organism evidence="4 5">
    <name type="scientific">Pleomassaria siparia CBS 279.74</name>
    <dbReference type="NCBI Taxonomy" id="1314801"/>
    <lineage>
        <taxon>Eukaryota</taxon>
        <taxon>Fungi</taxon>
        <taxon>Dikarya</taxon>
        <taxon>Ascomycota</taxon>
        <taxon>Pezizomycotina</taxon>
        <taxon>Dothideomycetes</taxon>
        <taxon>Pleosporomycetidae</taxon>
        <taxon>Pleosporales</taxon>
        <taxon>Pleomassariaceae</taxon>
        <taxon>Pleomassaria</taxon>
    </lineage>
</organism>
<keyword evidence="3" id="KW-0732">Signal</keyword>
<dbReference type="Gene3D" id="1.20.5.510">
    <property type="entry name" value="Single helix bin"/>
    <property type="match status" value="1"/>
</dbReference>
<evidence type="ECO:0000256" key="3">
    <source>
        <dbReference type="SAM" id="SignalP"/>
    </source>
</evidence>
<feature type="compositionally biased region" description="Low complexity" evidence="1">
    <location>
        <begin position="143"/>
        <end position="181"/>
    </location>
</feature>
<feature type="signal peptide" evidence="3">
    <location>
        <begin position="1"/>
        <end position="23"/>
    </location>
</feature>
<dbReference type="Proteomes" id="UP000799428">
    <property type="component" value="Unassembled WGS sequence"/>
</dbReference>
<dbReference type="AlphaFoldDB" id="A0A6G1KBV2"/>
<evidence type="ECO:0000313" key="4">
    <source>
        <dbReference type="EMBL" id="KAF2710015.1"/>
    </source>
</evidence>
<protein>
    <recommendedName>
        <fullName evidence="6">Mid2 domain-containing protein</fullName>
    </recommendedName>
</protein>
<feature type="chain" id="PRO_5026112487" description="Mid2 domain-containing protein" evidence="3">
    <location>
        <begin position="24"/>
        <end position="281"/>
    </location>
</feature>